<name>A0AAD7PV43_QUISA</name>
<evidence type="ECO:0000313" key="2">
    <source>
        <dbReference type="EMBL" id="KAJ7969341.1"/>
    </source>
</evidence>
<feature type="region of interest" description="Disordered" evidence="1">
    <location>
        <begin position="1"/>
        <end position="63"/>
    </location>
</feature>
<dbReference type="KEGG" id="qsa:O6P43_013317"/>
<protein>
    <submittedName>
        <fullName evidence="2">Uncharacterized protein</fullName>
    </submittedName>
</protein>
<organism evidence="2 3">
    <name type="scientific">Quillaja saponaria</name>
    <name type="common">Soap bark tree</name>
    <dbReference type="NCBI Taxonomy" id="32244"/>
    <lineage>
        <taxon>Eukaryota</taxon>
        <taxon>Viridiplantae</taxon>
        <taxon>Streptophyta</taxon>
        <taxon>Embryophyta</taxon>
        <taxon>Tracheophyta</taxon>
        <taxon>Spermatophyta</taxon>
        <taxon>Magnoliopsida</taxon>
        <taxon>eudicotyledons</taxon>
        <taxon>Gunneridae</taxon>
        <taxon>Pentapetalae</taxon>
        <taxon>rosids</taxon>
        <taxon>fabids</taxon>
        <taxon>Fabales</taxon>
        <taxon>Quillajaceae</taxon>
        <taxon>Quillaja</taxon>
    </lineage>
</organism>
<reference evidence="2" key="1">
    <citation type="journal article" date="2023" name="Science">
        <title>Elucidation of the pathway for biosynthesis of saponin adjuvants from the soapbark tree.</title>
        <authorList>
            <person name="Reed J."/>
            <person name="Orme A."/>
            <person name="El-Demerdash A."/>
            <person name="Owen C."/>
            <person name="Martin L.B.B."/>
            <person name="Misra R.C."/>
            <person name="Kikuchi S."/>
            <person name="Rejzek M."/>
            <person name="Martin A.C."/>
            <person name="Harkess A."/>
            <person name="Leebens-Mack J."/>
            <person name="Louveau T."/>
            <person name="Stephenson M.J."/>
            <person name="Osbourn A."/>
        </authorList>
    </citation>
    <scope>NUCLEOTIDE SEQUENCE</scope>
    <source>
        <strain evidence="2">S10</strain>
    </source>
</reference>
<keyword evidence="3" id="KW-1185">Reference proteome</keyword>
<evidence type="ECO:0000313" key="3">
    <source>
        <dbReference type="Proteomes" id="UP001163823"/>
    </source>
</evidence>
<feature type="region of interest" description="Disordered" evidence="1">
    <location>
        <begin position="136"/>
        <end position="157"/>
    </location>
</feature>
<feature type="compositionally biased region" description="Basic residues" evidence="1">
    <location>
        <begin position="148"/>
        <end position="157"/>
    </location>
</feature>
<comment type="caution">
    <text evidence="2">The sequence shown here is derived from an EMBL/GenBank/DDBJ whole genome shotgun (WGS) entry which is preliminary data.</text>
</comment>
<gene>
    <name evidence="2" type="ORF">O6P43_013317</name>
</gene>
<proteinExistence type="predicted"/>
<accession>A0AAD7PV43</accession>
<evidence type="ECO:0000256" key="1">
    <source>
        <dbReference type="SAM" id="MobiDB-lite"/>
    </source>
</evidence>
<sequence>MEPSRNDIQKTLWPSKPPPQRGSPSKASPKKPTAADIQKVLWPPKPPPQHGSTSKAGPKQPTVADIFATKYPVQNQTRSNQQLSQFQNQALCPRFPVPQSILGKKSNKYVAHPLQVLEKKSHRQVKLFFVIQKPPVPEETKRNPSQKSKMKRLSWWF</sequence>
<dbReference type="Proteomes" id="UP001163823">
    <property type="component" value="Chromosome 5"/>
</dbReference>
<dbReference type="AlphaFoldDB" id="A0AAD7PV43"/>
<dbReference type="EMBL" id="JARAOO010000005">
    <property type="protein sequence ID" value="KAJ7969341.1"/>
    <property type="molecule type" value="Genomic_DNA"/>
</dbReference>